<feature type="region of interest" description="Disordered" evidence="5">
    <location>
        <begin position="103"/>
        <end position="136"/>
    </location>
</feature>
<feature type="compositionally biased region" description="Low complexity" evidence="5">
    <location>
        <begin position="103"/>
        <end position="120"/>
    </location>
</feature>
<reference evidence="7 8" key="1">
    <citation type="journal article" date="2018" name="Front. Microbiol.">
        <title>Prospects for Fungal Bioremediation of Acidic Radioactive Waste Sites: Characterization and Genome Sequence of Rhodotorula taiwanensis MD1149.</title>
        <authorList>
            <person name="Tkavc R."/>
            <person name="Matrosova V.Y."/>
            <person name="Grichenko O.E."/>
            <person name="Gostincar C."/>
            <person name="Volpe R.P."/>
            <person name="Klimenkova P."/>
            <person name="Gaidamakova E.K."/>
            <person name="Zhou C.E."/>
            <person name="Stewart B.J."/>
            <person name="Lyman M.G."/>
            <person name="Malfatti S.A."/>
            <person name="Rubinfeld B."/>
            <person name="Courtot M."/>
            <person name="Singh J."/>
            <person name="Dalgard C.L."/>
            <person name="Hamilton T."/>
            <person name="Frey K.G."/>
            <person name="Gunde-Cimerman N."/>
            <person name="Dugan L."/>
            <person name="Daly M.J."/>
        </authorList>
    </citation>
    <scope>NUCLEOTIDE SEQUENCE [LARGE SCALE GENOMIC DNA]</scope>
    <source>
        <strain evidence="7 8">MD1149</strain>
    </source>
</reference>
<dbReference type="SUPFAM" id="SSF57850">
    <property type="entry name" value="RING/U-box"/>
    <property type="match status" value="1"/>
</dbReference>
<dbReference type="OrthoDB" id="2536081at2759"/>
<dbReference type="Pfam" id="PF13923">
    <property type="entry name" value="zf-C3HC4_2"/>
    <property type="match status" value="1"/>
</dbReference>
<gene>
    <name evidence="7" type="ORF">BMF94_1278</name>
</gene>
<feature type="region of interest" description="Disordered" evidence="5">
    <location>
        <begin position="266"/>
        <end position="334"/>
    </location>
</feature>
<keyword evidence="2 4" id="KW-0863">Zinc-finger</keyword>
<dbReference type="EMBL" id="PJQD01000013">
    <property type="protein sequence ID" value="POY75656.1"/>
    <property type="molecule type" value="Genomic_DNA"/>
</dbReference>
<feature type="compositionally biased region" description="Acidic residues" evidence="5">
    <location>
        <begin position="472"/>
        <end position="481"/>
    </location>
</feature>
<dbReference type="SMART" id="SM00184">
    <property type="entry name" value="RING"/>
    <property type="match status" value="1"/>
</dbReference>
<evidence type="ECO:0000256" key="2">
    <source>
        <dbReference type="ARBA" id="ARBA00022771"/>
    </source>
</evidence>
<feature type="domain" description="RING-type" evidence="6">
    <location>
        <begin position="22"/>
        <end position="61"/>
    </location>
</feature>
<feature type="compositionally biased region" description="Low complexity" evidence="5">
    <location>
        <begin position="283"/>
        <end position="334"/>
    </location>
</feature>
<dbReference type="PROSITE" id="PS50089">
    <property type="entry name" value="ZF_RING_2"/>
    <property type="match status" value="1"/>
</dbReference>
<evidence type="ECO:0000313" key="7">
    <source>
        <dbReference type="EMBL" id="POY75656.1"/>
    </source>
</evidence>
<dbReference type="PANTHER" id="PTHR10131:SF94">
    <property type="entry name" value="TNF RECEPTOR-ASSOCIATED FACTOR 4"/>
    <property type="match status" value="1"/>
</dbReference>
<dbReference type="Gene3D" id="3.30.40.10">
    <property type="entry name" value="Zinc/RING finger domain, C3HC4 (zinc finger)"/>
    <property type="match status" value="2"/>
</dbReference>
<keyword evidence="8" id="KW-1185">Reference proteome</keyword>
<evidence type="ECO:0000256" key="4">
    <source>
        <dbReference type="PROSITE-ProRule" id="PRU00175"/>
    </source>
</evidence>
<dbReference type="Proteomes" id="UP000237144">
    <property type="component" value="Unassembled WGS sequence"/>
</dbReference>
<dbReference type="InterPro" id="IPR013083">
    <property type="entry name" value="Znf_RING/FYVE/PHD"/>
</dbReference>
<dbReference type="PANTHER" id="PTHR10131">
    <property type="entry name" value="TNF RECEPTOR ASSOCIATED FACTOR"/>
    <property type="match status" value="1"/>
</dbReference>
<evidence type="ECO:0000259" key="6">
    <source>
        <dbReference type="PROSITE" id="PS50089"/>
    </source>
</evidence>
<dbReference type="STRING" id="741276.A0A2S5BFV5"/>
<proteinExistence type="predicted"/>
<evidence type="ECO:0000256" key="3">
    <source>
        <dbReference type="ARBA" id="ARBA00022833"/>
    </source>
</evidence>
<evidence type="ECO:0000256" key="1">
    <source>
        <dbReference type="ARBA" id="ARBA00022723"/>
    </source>
</evidence>
<accession>A0A2S5BFV5</accession>
<evidence type="ECO:0000256" key="5">
    <source>
        <dbReference type="SAM" id="MobiDB-lite"/>
    </source>
</evidence>
<name>A0A2S5BFV5_9BASI</name>
<organism evidence="7 8">
    <name type="scientific">Rhodotorula taiwanensis</name>
    <dbReference type="NCBI Taxonomy" id="741276"/>
    <lineage>
        <taxon>Eukaryota</taxon>
        <taxon>Fungi</taxon>
        <taxon>Dikarya</taxon>
        <taxon>Basidiomycota</taxon>
        <taxon>Pucciniomycotina</taxon>
        <taxon>Microbotryomycetes</taxon>
        <taxon>Sporidiobolales</taxon>
        <taxon>Sporidiobolaceae</taxon>
        <taxon>Rhodotorula</taxon>
    </lineage>
</organism>
<sequence>MTLCHDDYEYDHVDAVPPALECPICRSALVDPVQTPTCDHLFCRACLEKSLSLNPSCPIDRTRLDSVQACSTPHRAILYLLAELRVNYNGRTVTRDEADRLARNAAARPEPAAATETATTTPPPPTAMNDSSDGDDDSPTACDYCTLVLPRSTHPTHLLTTCAVVPLPCPHARRGCPYSGPRALLEQDHLPSECVYEPIRAYLDRTDEVHARLEGDNWELGAKVATLERTVSALVAAVRGLQASLGEFAPVAALPLCPAGGSIASARGDASGSMTGRPRPAKRAASSPSTSTPTRDTPLPLPSREAAPVASSPRVAAPTATASSPLSSTLSHLESTQSHLSSSVSTLLQSHSHSLATTRAVQEELASLRTQLTGVRIQMGGVMRDVYGAGYGSGGAAVGRRMRGAAGSGGGAGAMGGYGGGTGTGGRLGSQVPALRPHPGLGSSGSSDEDLLGHHHHHAGGTTIPLSSPSSYEDDEEEDETEFYHHHPHPYSTSRSAPGPARPGHGQPHQFPFWNANTAGFAPGTAVPLPMPMPFPNGMRPIVPGHFHPAGPGMMSVGGGVGGVGGGGGGGNGLVKL</sequence>
<comment type="caution">
    <text evidence="7">The sequence shown here is derived from an EMBL/GenBank/DDBJ whole genome shotgun (WGS) entry which is preliminary data.</text>
</comment>
<keyword evidence="1" id="KW-0479">Metal-binding</keyword>
<dbReference type="AlphaFoldDB" id="A0A2S5BFV5"/>
<evidence type="ECO:0000313" key="8">
    <source>
        <dbReference type="Proteomes" id="UP000237144"/>
    </source>
</evidence>
<dbReference type="SUPFAM" id="SSF49599">
    <property type="entry name" value="TRAF domain-like"/>
    <property type="match status" value="1"/>
</dbReference>
<protein>
    <recommendedName>
        <fullName evidence="6">RING-type domain-containing protein</fullName>
    </recommendedName>
</protein>
<keyword evidence="3" id="KW-0862">Zinc</keyword>
<dbReference type="PROSITE" id="PS00518">
    <property type="entry name" value="ZF_RING_1"/>
    <property type="match status" value="1"/>
</dbReference>
<dbReference type="GO" id="GO:0008270">
    <property type="term" value="F:zinc ion binding"/>
    <property type="evidence" value="ECO:0007669"/>
    <property type="project" value="UniProtKB-KW"/>
</dbReference>
<dbReference type="InterPro" id="IPR001841">
    <property type="entry name" value="Znf_RING"/>
</dbReference>
<feature type="region of interest" description="Disordered" evidence="5">
    <location>
        <begin position="423"/>
        <end position="512"/>
    </location>
</feature>
<dbReference type="InterPro" id="IPR017907">
    <property type="entry name" value="Znf_RING_CS"/>
</dbReference>